<proteinExistence type="predicted"/>
<protein>
    <submittedName>
        <fullName evidence="1">Phosphonate C-P lyase system protein PhnH</fullName>
    </submittedName>
</protein>
<dbReference type="EMBL" id="MKIO01000017">
    <property type="protein sequence ID" value="OLP57449.1"/>
    <property type="molecule type" value="Genomic_DNA"/>
</dbReference>
<gene>
    <name evidence="1" type="ORF">BJF92_23810</name>
</gene>
<dbReference type="InterPro" id="IPR008772">
    <property type="entry name" value="Phosphonate_metab_PhnH"/>
</dbReference>
<organism evidence="1 2">
    <name type="scientific">Xaviernesmea rhizosphaerae</name>
    <dbReference type="NCBI Taxonomy" id="1672749"/>
    <lineage>
        <taxon>Bacteria</taxon>
        <taxon>Pseudomonadati</taxon>
        <taxon>Pseudomonadota</taxon>
        <taxon>Alphaproteobacteria</taxon>
        <taxon>Hyphomicrobiales</taxon>
        <taxon>Rhizobiaceae</taxon>
        <taxon>Rhizobium/Agrobacterium group</taxon>
        <taxon>Xaviernesmea</taxon>
    </lineage>
</organism>
<dbReference type="AlphaFoldDB" id="A0A1Q9AQ01"/>
<sequence length="201" mass="21018">MPQKAANAAYYGAFQDPVTNAQAAFRGIMDAMARPGRIHVFADPARPPAPLSPAQGTIALTLFDQDTPVHLTQGLAATAVASWLSFQTGAPIAADRLQARFALVEKAAALPPLSGFAQGTQDYPDRSTTVIIELEALSGGTARRVAGPGIDGETTIAPLGLPDAFDALWAENGAQFPRGVDLILTAGDACLCLPRTLRILR</sequence>
<dbReference type="NCBIfam" id="TIGR03292">
    <property type="entry name" value="PhnH_redo"/>
    <property type="match status" value="1"/>
</dbReference>
<dbReference type="GO" id="GO:0016829">
    <property type="term" value="F:lyase activity"/>
    <property type="evidence" value="ECO:0007669"/>
    <property type="project" value="UniProtKB-KW"/>
</dbReference>
<name>A0A1Q9AQ01_9HYPH</name>
<dbReference type="RefSeq" id="WP_075632932.1">
    <property type="nucleotide sequence ID" value="NZ_MKIO01000017.1"/>
</dbReference>
<comment type="caution">
    <text evidence="1">The sequence shown here is derived from an EMBL/GenBank/DDBJ whole genome shotgun (WGS) entry which is preliminary data.</text>
</comment>
<dbReference type="SUPFAM" id="SSF159709">
    <property type="entry name" value="PhnH-like"/>
    <property type="match status" value="1"/>
</dbReference>
<evidence type="ECO:0000313" key="2">
    <source>
        <dbReference type="Proteomes" id="UP000186143"/>
    </source>
</evidence>
<evidence type="ECO:0000313" key="1">
    <source>
        <dbReference type="EMBL" id="OLP57449.1"/>
    </source>
</evidence>
<reference evidence="1 2" key="1">
    <citation type="submission" date="2016-09" db="EMBL/GenBank/DDBJ databases">
        <title>Rhizobium sp. nov., a novel species isolated from the rice rhizosphere.</title>
        <authorList>
            <person name="Zhao J."/>
            <person name="Zhang X."/>
        </authorList>
    </citation>
    <scope>NUCLEOTIDE SEQUENCE [LARGE SCALE GENOMIC DNA]</scope>
    <source>
        <strain evidence="1 2">MH17</strain>
    </source>
</reference>
<dbReference type="Proteomes" id="UP000186143">
    <property type="component" value="Unassembled WGS sequence"/>
</dbReference>
<dbReference type="GO" id="GO:0019634">
    <property type="term" value="P:organic phosphonate metabolic process"/>
    <property type="evidence" value="ECO:0007669"/>
    <property type="project" value="InterPro"/>
</dbReference>
<dbReference type="Pfam" id="PF05845">
    <property type="entry name" value="PhnH"/>
    <property type="match status" value="1"/>
</dbReference>
<keyword evidence="1" id="KW-0456">Lyase</keyword>
<dbReference type="OrthoDB" id="9814509at2"/>
<dbReference type="STRING" id="1672749.BJF92_23810"/>
<dbReference type="InterPro" id="IPR038058">
    <property type="entry name" value="PhnH-like_sp"/>
</dbReference>
<dbReference type="Gene3D" id="3.40.50.11310">
    <property type="entry name" value="Bacterial phosphonate metabolism protein PhnH"/>
    <property type="match status" value="1"/>
</dbReference>
<dbReference type="PIRSF" id="PIRSF020680">
    <property type="entry name" value="PhnH"/>
    <property type="match status" value="1"/>
</dbReference>
<accession>A0A1Q9AQ01</accession>